<dbReference type="PANTHER" id="PTHR43531:SF11">
    <property type="entry name" value="METHYL-ACCEPTING CHEMOTAXIS PROTEIN 3"/>
    <property type="match status" value="1"/>
</dbReference>
<dbReference type="InterPro" id="IPR004089">
    <property type="entry name" value="MCPsignal_dom"/>
</dbReference>
<dbReference type="PATRIC" id="fig|443610.3.peg.3603"/>
<dbReference type="GO" id="GO:0004888">
    <property type="term" value="F:transmembrane signaling receptor activity"/>
    <property type="evidence" value="ECO:0007669"/>
    <property type="project" value="InterPro"/>
</dbReference>
<sequence length="364" mass="39632">MNLDTKLPAGVSASPRAMRVVMDGISGELESYSSSNLQIVKQTKLLAINAIIEAARAGEAGKGFAVVADEVQRLADRAADIAGRFQEVVLGRIAISRSMSETLVDELEGVRLTDLAQTLVQLIVRNLYERTADVRWWATDTAFWRALEEPSEQAIAFAADRLATINRFYSVYLDLVLTDGKGRVVASASPAHARALRGIDLSGESWVRAARGLACGDDYAVGEVELSAHHGKREALVYSTAVRQGGRTDGPAIGTLGVYFDWQSQGRAIVETEASLPPQVKDRTTVLLLDGEERVIATTDPGLLWQRFALRHEGRQRGSYQDGAGHIVAFARTLGYQEYDGLGWTGVVMQKTEKDETLRSVLGL</sequence>
<proteinExistence type="inferred from homology"/>
<protein>
    <submittedName>
        <fullName evidence="5">Chemotaxis protein</fullName>
    </submittedName>
</protein>
<dbReference type="SUPFAM" id="SSF58104">
    <property type="entry name" value="Methyl-accepting chemotaxis protein (MCP) signaling domain"/>
    <property type="match status" value="1"/>
</dbReference>
<keyword evidence="6" id="KW-1185">Reference proteome</keyword>
<dbReference type="Proteomes" id="UP000033632">
    <property type="component" value="Unassembled WGS sequence"/>
</dbReference>
<dbReference type="EMBL" id="JZEX01000057">
    <property type="protein sequence ID" value="KKB12846.1"/>
    <property type="molecule type" value="Genomic_DNA"/>
</dbReference>
<comment type="caution">
    <text evidence="5">The sequence shown here is derived from an EMBL/GenBank/DDBJ whole genome shotgun (WGS) entry which is preliminary data.</text>
</comment>
<keyword evidence="3" id="KW-0807">Transducer</keyword>
<evidence type="ECO:0000256" key="3">
    <source>
        <dbReference type="PROSITE-ProRule" id="PRU00284"/>
    </source>
</evidence>
<evidence type="ECO:0000259" key="4">
    <source>
        <dbReference type="PROSITE" id="PS50111"/>
    </source>
</evidence>
<dbReference type="GO" id="GO:0005886">
    <property type="term" value="C:plasma membrane"/>
    <property type="evidence" value="ECO:0007669"/>
    <property type="project" value="TreeGrafter"/>
</dbReference>
<evidence type="ECO:0000256" key="2">
    <source>
        <dbReference type="ARBA" id="ARBA00029447"/>
    </source>
</evidence>
<dbReference type="PANTHER" id="PTHR43531">
    <property type="entry name" value="PROTEIN ICFG"/>
    <property type="match status" value="1"/>
</dbReference>
<dbReference type="Pfam" id="PF00015">
    <property type="entry name" value="MCPsignal"/>
    <property type="match status" value="1"/>
</dbReference>
<dbReference type="STRING" id="443610.VE25_05250"/>
<dbReference type="AlphaFoldDB" id="A0A0F5FVD3"/>
<dbReference type="GO" id="GO:0007165">
    <property type="term" value="P:signal transduction"/>
    <property type="evidence" value="ECO:0007669"/>
    <property type="project" value="UniProtKB-KW"/>
</dbReference>
<organism evidence="5 6">
    <name type="scientific">Devosia geojensis</name>
    <dbReference type="NCBI Taxonomy" id="443610"/>
    <lineage>
        <taxon>Bacteria</taxon>
        <taxon>Pseudomonadati</taxon>
        <taxon>Pseudomonadota</taxon>
        <taxon>Alphaproteobacteria</taxon>
        <taxon>Hyphomicrobiales</taxon>
        <taxon>Devosiaceae</taxon>
        <taxon>Devosia</taxon>
    </lineage>
</organism>
<evidence type="ECO:0000313" key="5">
    <source>
        <dbReference type="EMBL" id="KKB12846.1"/>
    </source>
</evidence>
<comment type="similarity">
    <text evidence="2">Belongs to the methyl-accepting chemotaxis (MCP) protein family.</text>
</comment>
<dbReference type="InterPro" id="IPR004090">
    <property type="entry name" value="Chemotax_Me-accpt_rcpt"/>
</dbReference>
<keyword evidence="1" id="KW-0145">Chemotaxis</keyword>
<evidence type="ECO:0000313" key="6">
    <source>
        <dbReference type="Proteomes" id="UP000033632"/>
    </source>
</evidence>
<reference evidence="5 6" key="1">
    <citation type="submission" date="2015-03" db="EMBL/GenBank/DDBJ databases">
        <authorList>
            <person name="Hassan Y.I."/>
            <person name="Lepp D."/>
            <person name="Li X.-Z."/>
            <person name="Zhou T."/>
        </authorList>
    </citation>
    <scope>NUCLEOTIDE SEQUENCE [LARGE SCALE GENOMIC DNA]</scope>
    <source>
        <strain evidence="5 6">BD-c194</strain>
    </source>
</reference>
<name>A0A0F5FVD3_9HYPH</name>
<accession>A0A0F5FVD3</accession>
<dbReference type="GO" id="GO:0006935">
    <property type="term" value="P:chemotaxis"/>
    <property type="evidence" value="ECO:0007669"/>
    <property type="project" value="UniProtKB-KW"/>
</dbReference>
<dbReference type="InterPro" id="IPR051310">
    <property type="entry name" value="MCP_chemotaxis"/>
</dbReference>
<dbReference type="PRINTS" id="PR00260">
    <property type="entry name" value="CHEMTRNSDUCR"/>
</dbReference>
<dbReference type="PROSITE" id="PS50111">
    <property type="entry name" value="CHEMOTAXIS_TRANSDUC_2"/>
    <property type="match status" value="1"/>
</dbReference>
<feature type="domain" description="Methyl-accepting transducer" evidence="4">
    <location>
        <begin position="38"/>
        <end position="89"/>
    </location>
</feature>
<gene>
    <name evidence="5" type="ORF">VE25_05250</name>
</gene>
<dbReference type="OrthoDB" id="9814866at2"/>
<dbReference type="Gene3D" id="3.30.450.20">
    <property type="entry name" value="PAS domain"/>
    <property type="match status" value="1"/>
</dbReference>
<evidence type="ECO:0000256" key="1">
    <source>
        <dbReference type="ARBA" id="ARBA00022500"/>
    </source>
</evidence>
<dbReference type="Gene3D" id="1.10.287.950">
    <property type="entry name" value="Methyl-accepting chemotaxis protein"/>
    <property type="match status" value="1"/>
</dbReference>